<dbReference type="PROSITE" id="PS50883">
    <property type="entry name" value="EAL"/>
    <property type="match status" value="1"/>
</dbReference>
<dbReference type="InterPro" id="IPR001633">
    <property type="entry name" value="EAL_dom"/>
</dbReference>
<feature type="domain" description="HDOD" evidence="2">
    <location>
        <begin position="216"/>
        <end position="403"/>
    </location>
</feature>
<gene>
    <name evidence="3" type="ORF">H9K76_05700</name>
</gene>
<dbReference type="Proteomes" id="UP000515811">
    <property type="component" value="Chromosome"/>
</dbReference>
<keyword evidence="4" id="KW-1185">Reference proteome</keyword>
<dbReference type="Gene3D" id="3.20.20.450">
    <property type="entry name" value="EAL domain"/>
    <property type="match status" value="1"/>
</dbReference>
<evidence type="ECO:0000259" key="2">
    <source>
        <dbReference type="PROSITE" id="PS51833"/>
    </source>
</evidence>
<dbReference type="InterPro" id="IPR035919">
    <property type="entry name" value="EAL_sf"/>
</dbReference>
<dbReference type="KEGG" id="drg:H9K76_05700"/>
<dbReference type="PROSITE" id="PS51833">
    <property type="entry name" value="HDOD"/>
    <property type="match status" value="1"/>
</dbReference>
<feature type="domain" description="EAL" evidence="1">
    <location>
        <begin position="1"/>
        <end position="222"/>
    </location>
</feature>
<proteinExistence type="predicted"/>
<accession>A0A7G9RRW2</accession>
<dbReference type="SUPFAM" id="SSF109604">
    <property type="entry name" value="HD-domain/PDEase-like"/>
    <property type="match status" value="1"/>
</dbReference>
<dbReference type="PIRSF" id="PIRSF003180">
    <property type="entry name" value="DiGMPpdiest_YuxH"/>
    <property type="match status" value="1"/>
</dbReference>
<evidence type="ECO:0000313" key="4">
    <source>
        <dbReference type="Proteomes" id="UP000515811"/>
    </source>
</evidence>
<dbReference type="InterPro" id="IPR013976">
    <property type="entry name" value="HDOD"/>
</dbReference>
<dbReference type="AlphaFoldDB" id="A0A7G9RRW2"/>
<dbReference type="EMBL" id="CP060714">
    <property type="protein sequence ID" value="QNN58337.1"/>
    <property type="molecule type" value="Genomic_DNA"/>
</dbReference>
<dbReference type="InterPro" id="IPR014408">
    <property type="entry name" value="dGMP_Pdiesterase_EAL/HD-GYP"/>
</dbReference>
<dbReference type="Pfam" id="PF00563">
    <property type="entry name" value="EAL"/>
    <property type="match status" value="1"/>
</dbReference>
<dbReference type="PANTHER" id="PTHR33525">
    <property type="match status" value="1"/>
</dbReference>
<sequence length="418" mass="45830">MYTVPMSPSIAPQGNPSVGALIARQAIVDAEGRVIGHELFNRSRNHAAHTAASDMMLALTALSHAGLQELMGETLIFVNCTHESLAQGHLMLLDPAKVVLEIPPLGHTATEEVRTRLPILQSLHERGFRLAFNHSVLESAYAAWLPLADFIKLDVSSLRIEQTMVLAKYALRESGAKLIAEKIETAHQLELLSELGVRMFQGYWLSRPQLMEARLVFPSTESVTRLQGLLRQQADTQEIESLVKRDAAMGFNLLRLAFTSGLLPAGGPQSIEHAIRLLGHKRLTCWVSLLQNFRVTSEEPQAASRHAVEQGRFMELLAKAQQLPQSVSDQAFLVGMITQLDHLLDIPLASIIDLLHMPQGVRDAALQQTGYLGALLALAQACEAGEEAEQLQSAAALGLSWQQLSEAHRLAQDWASPT</sequence>
<evidence type="ECO:0000259" key="1">
    <source>
        <dbReference type="PROSITE" id="PS50883"/>
    </source>
</evidence>
<dbReference type="PANTHER" id="PTHR33525:SF4">
    <property type="entry name" value="CYCLIC DI-GMP PHOSPHODIESTERASE CDGJ"/>
    <property type="match status" value="1"/>
</dbReference>
<reference evidence="3 4" key="1">
    <citation type="submission" date="2020-08" db="EMBL/GenBank/DDBJ databases">
        <title>Genome sequence of Diaphorobacter ruginosibacter DSM 27467T.</title>
        <authorList>
            <person name="Hyun D.-W."/>
            <person name="Bae J.-W."/>
        </authorList>
    </citation>
    <scope>NUCLEOTIDE SEQUENCE [LARGE SCALE GENOMIC DNA]</scope>
    <source>
        <strain evidence="3 4">DSM 27467</strain>
    </source>
</reference>
<name>A0A7G9RRW2_9BURK</name>
<dbReference type="Pfam" id="PF08668">
    <property type="entry name" value="HDOD"/>
    <property type="match status" value="1"/>
</dbReference>
<dbReference type="InterPro" id="IPR052340">
    <property type="entry name" value="RNase_Y/CdgJ"/>
</dbReference>
<dbReference type="SMART" id="SM00052">
    <property type="entry name" value="EAL"/>
    <property type="match status" value="1"/>
</dbReference>
<dbReference type="SUPFAM" id="SSF141868">
    <property type="entry name" value="EAL domain-like"/>
    <property type="match status" value="1"/>
</dbReference>
<organism evidence="3 4">
    <name type="scientific">Diaphorobacter ruginosibacter</name>
    <dbReference type="NCBI Taxonomy" id="1715720"/>
    <lineage>
        <taxon>Bacteria</taxon>
        <taxon>Pseudomonadati</taxon>
        <taxon>Pseudomonadota</taxon>
        <taxon>Betaproteobacteria</taxon>
        <taxon>Burkholderiales</taxon>
        <taxon>Comamonadaceae</taxon>
        <taxon>Diaphorobacter</taxon>
    </lineage>
</organism>
<evidence type="ECO:0000313" key="3">
    <source>
        <dbReference type="EMBL" id="QNN58337.1"/>
    </source>
</evidence>
<protein>
    <submittedName>
        <fullName evidence="3">EAL domain-containing protein</fullName>
    </submittedName>
</protein>
<dbReference type="Gene3D" id="1.10.3210.10">
    <property type="entry name" value="Hypothetical protein af1432"/>
    <property type="match status" value="1"/>
</dbReference>